<evidence type="ECO:0000259" key="3">
    <source>
        <dbReference type="Pfam" id="PF19289"/>
    </source>
</evidence>
<dbReference type="HOGENOM" id="CLU_046126_1_0_7"/>
<keyword evidence="6" id="KW-1185">Reference proteome</keyword>
<evidence type="ECO:0000259" key="2">
    <source>
        <dbReference type="Pfam" id="PF01523"/>
    </source>
</evidence>
<evidence type="ECO:0000256" key="1">
    <source>
        <dbReference type="ARBA" id="ARBA00005836"/>
    </source>
</evidence>
<accession>D0LN68</accession>
<dbReference type="Pfam" id="PF19289">
    <property type="entry name" value="PmbA_TldD_3rd"/>
    <property type="match status" value="1"/>
</dbReference>
<feature type="domain" description="Metalloprotease TldD/E C-terminal" evidence="3">
    <location>
        <begin position="220"/>
        <end position="437"/>
    </location>
</feature>
<dbReference type="AlphaFoldDB" id="D0LN68"/>
<dbReference type="eggNOG" id="COG0312">
    <property type="taxonomic scope" value="Bacteria"/>
</dbReference>
<dbReference type="SUPFAM" id="SSF111283">
    <property type="entry name" value="Putative modulator of DNA gyrase, PmbA/TldD"/>
    <property type="match status" value="1"/>
</dbReference>
<dbReference type="PANTHER" id="PTHR43666">
    <property type="entry name" value="TLDD PROTEIN"/>
    <property type="match status" value="1"/>
</dbReference>
<comment type="similarity">
    <text evidence="1">Belongs to the peptidase U62 family.</text>
</comment>
<dbReference type="Gene3D" id="3.30.2290.10">
    <property type="entry name" value="PmbA/TldD superfamily"/>
    <property type="match status" value="1"/>
</dbReference>
<dbReference type="PANTHER" id="PTHR43666:SF1">
    <property type="entry name" value="CONSERVED PROTEIN"/>
    <property type="match status" value="1"/>
</dbReference>
<dbReference type="Proteomes" id="UP000001880">
    <property type="component" value="Chromosome"/>
</dbReference>
<dbReference type="RefSeq" id="WP_012827853.1">
    <property type="nucleotide sequence ID" value="NC_013440.1"/>
</dbReference>
<dbReference type="EMBL" id="CP001804">
    <property type="protein sequence ID" value="ACY15245.1"/>
    <property type="molecule type" value="Genomic_DNA"/>
</dbReference>
<gene>
    <name evidence="5" type="ordered locus">Hoch_2716</name>
</gene>
<dbReference type="Pfam" id="PF19290">
    <property type="entry name" value="PmbA_TldD_2nd"/>
    <property type="match status" value="1"/>
</dbReference>
<reference evidence="5 6" key="1">
    <citation type="journal article" date="2010" name="Stand. Genomic Sci.">
        <title>Complete genome sequence of Haliangium ochraceum type strain (SMP-2).</title>
        <authorList>
            <consortium name="US DOE Joint Genome Institute (JGI-PGF)"/>
            <person name="Ivanova N."/>
            <person name="Daum C."/>
            <person name="Lang E."/>
            <person name="Abt B."/>
            <person name="Kopitz M."/>
            <person name="Saunders E."/>
            <person name="Lapidus A."/>
            <person name="Lucas S."/>
            <person name="Glavina Del Rio T."/>
            <person name="Nolan M."/>
            <person name="Tice H."/>
            <person name="Copeland A."/>
            <person name="Cheng J.F."/>
            <person name="Chen F."/>
            <person name="Bruce D."/>
            <person name="Goodwin L."/>
            <person name="Pitluck S."/>
            <person name="Mavromatis K."/>
            <person name="Pati A."/>
            <person name="Mikhailova N."/>
            <person name="Chen A."/>
            <person name="Palaniappan K."/>
            <person name="Land M."/>
            <person name="Hauser L."/>
            <person name="Chang Y.J."/>
            <person name="Jeffries C.D."/>
            <person name="Detter J.C."/>
            <person name="Brettin T."/>
            <person name="Rohde M."/>
            <person name="Goker M."/>
            <person name="Bristow J."/>
            <person name="Markowitz V."/>
            <person name="Eisen J.A."/>
            <person name="Hugenholtz P."/>
            <person name="Kyrpides N.C."/>
            <person name="Klenk H.P."/>
        </authorList>
    </citation>
    <scope>NUCLEOTIDE SEQUENCE [LARGE SCALE GENOMIC DNA]</scope>
    <source>
        <strain evidence="6">DSM 14365 / CIP 107738 / JCM 11303 / AJ 13395 / SMP-2</strain>
    </source>
</reference>
<dbReference type="InterPro" id="IPR036059">
    <property type="entry name" value="TldD/PmbA_sf"/>
</dbReference>
<organism evidence="5 6">
    <name type="scientific">Haliangium ochraceum (strain DSM 14365 / JCM 11303 / SMP-2)</name>
    <dbReference type="NCBI Taxonomy" id="502025"/>
    <lineage>
        <taxon>Bacteria</taxon>
        <taxon>Pseudomonadati</taxon>
        <taxon>Myxococcota</taxon>
        <taxon>Polyangia</taxon>
        <taxon>Haliangiales</taxon>
        <taxon>Kofleriaceae</taxon>
        <taxon>Haliangium</taxon>
    </lineage>
</organism>
<dbReference type="KEGG" id="hoh:Hoch_2716"/>
<proteinExistence type="inferred from homology"/>
<dbReference type="InterPro" id="IPR045569">
    <property type="entry name" value="Metalloprtase-TldD/E_C"/>
</dbReference>
<dbReference type="Pfam" id="PF01523">
    <property type="entry name" value="PmbA_TldD_1st"/>
    <property type="match status" value="1"/>
</dbReference>
<dbReference type="GO" id="GO:0006508">
    <property type="term" value="P:proteolysis"/>
    <property type="evidence" value="ECO:0007669"/>
    <property type="project" value="InterPro"/>
</dbReference>
<evidence type="ECO:0000313" key="6">
    <source>
        <dbReference type="Proteomes" id="UP000001880"/>
    </source>
</evidence>
<evidence type="ECO:0000259" key="4">
    <source>
        <dbReference type="Pfam" id="PF19290"/>
    </source>
</evidence>
<dbReference type="InterPro" id="IPR002510">
    <property type="entry name" value="Metalloprtase-TldD/E_N"/>
</dbReference>
<dbReference type="STRING" id="502025.Hoch_2716"/>
<name>D0LN68_HALO1</name>
<evidence type="ECO:0000313" key="5">
    <source>
        <dbReference type="EMBL" id="ACY15245.1"/>
    </source>
</evidence>
<dbReference type="OrthoDB" id="9763230at2"/>
<dbReference type="InterPro" id="IPR035068">
    <property type="entry name" value="TldD/PmbA_N"/>
</dbReference>
<protein>
    <submittedName>
        <fullName evidence="5">Peptidase U62 modulator of DNA gyrase</fullName>
    </submittedName>
</protein>
<feature type="domain" description="Metalloprotease TldD/E N-terminal" evidence="2">
    <location>
        <begin position="27"/>
        <end position="87"/>
    </location>
</feature>
<sequence>MITRERAQSIADKVLSLSTADELQLELSEREVTHLRFARNAPTTSGSYIEPALTVRSSFGTRTGSVTANQFDDASLAAAVARAEELARLAPEDPEHMPVLGPQEYPETPAFDSATAERGAEGLFEGVAGNLEQAARAGVEAAGFTETVAEARAVASSRGLFGYSRATSAYLSETARLPDGSGSGWSSAVDHRVGALDFAGVSRTAIAKAKASKAPRPLPPGEYPTILEPACVANLVQMLAWMLDTRAADEGRSYFAAGEGGNRRGEALFPGDIHIYSDPADALAPAAPWGEGGMPQAPRTWIENGTLANLHSDRYWAGKQNIEAIPPPANIIMRGGKGSVADLIAATERGVLVTSLWYVRGVDPRSLLFTGLTRDGVFLIEDGAIVHPVQNFRWNESIIHVLKSVEAMSESVRVSPRPQRSNNIVVPALKLSSFHFTSVSEAV</sequence>
<dbReference type="GO" id="GO:0008237">
    <property type="term" value="F:metallopeptidase activity"/>
    <property type="evidence" value="ECO:0007669"/>
    <property type="project" value="InterPro"/>
</dbReference>
<feature type="domain" description="Metalloprotease TldD/E central" evidence="4">
    <location>
        <begin position="131"/>
        <end position="212"/>
    </location>
</feature>
<dbReference type="InterPro" id="IPR045570">
    <property type="entry name" value="Metalloprtase-TldD/E_cen_dom"/>
</dbReference>